<feature type="region of interest" description="Disordered" evidence="1">
    <location>
        <begin position="28"/>
        <end position="82"/>
    </location>
</feature>
<evidence type="ECO:0000313" key="3">
    <source>
        <dbReference type="EMBL" id="MFC5834183.1"/>
    </source>
</evidence>
<keyword evidence="4" id="KW-1185">Reference proteome</keyword>
<dbReference type="Proteomes" id="UP001596058">
    <property type="component" value="Unassembled WGS sequence"/>
</dbReference>
<sequence>MTNSPGVRRTGAVLVLTLMALAGCGLGSGADRNADPAPASVTSSATTVPRRSPSAQAESTPAGTATAQPDTGRSSAKVEPGGVLVDGSTVSAELTRAGQKDTFTLDLGDAREFYVADMQGDDIQLQVFAEVDGEPLGPSSVAMSFGTSIFKLTKAGRHRLEVWGNTNVIGSYGFRIATVKVRTFPAAIGLSIGEDSPAGAGRLDVPGRIDRFEFYSDGATAIKVLGGAGACMAIQLELYDAADKSVAGARQPVPLCGYEFDIPLSNGDGRYALVVRSGEAKTGAYSFQIVRAG</sequence>
<gene>
    <name evidence="3" type="ORF">ACFPZ3_60935</name>
</gene>
<proteinExistence type="predicted"/>
<comment type="caution">
    <text evidence="3">The sequence shown here is derived from an EMBL/GenBank/DDBJ whole genome shotgun (WGS) entry which is preliminary data.</text>
</comment>
<accession>A0ABW1DBG1</accession>
<protein>
    <submittedName>
        <fullName evidence="3">Uncharacterized protein</fullName>
    </submittedName>
</protein>
<feature type="chain" id="PRO_5046321455" evidence="2">
    <location>
        <begin position="23"/>
        <end position="293"/>
    </location>
</feature>
<reference evidence="4" key="1">
    <citation type="journal article" date="2019" name="Int. J. Syst. Evol. Microbiol.">
        <title>The Global Catalogue of Microorganisms (GCM) 10K type strain sequencing project: providing services to taxonomists for standard genome sequencing and annotation.</title>
        <authorList>
            <consortium name="The Broad Institute Genomics Platform"/>
            <consortium name="The Broad Institute Genome Sequencing Center for Infectious Disease"/>
            <person name="Wu L."/>
            <person name="Ma J."/>
        </authorList>
    </citation>
    <scope>NUCLEOTIDE SEQUENCE [LARGE SCALE GENOMIC DNA]</scope>
    <source>
        <strain evidence="4">CCUG 53903</strain>
    </source>
</reference>
<dbReference type="EMBL" id="JBHSPA010000109">
    <property type="protein sequence ID" value="MFC5834183.1"/>
    <property type="molecule type" value="Genomic_DNA"/>
</dbReference>
<evidence type="ECO:0000313" key="4">
    <source>
        <dbReference type="Proteomes" id="UP001596058"/>
    </source>
</evidence>
<dbReference type="RefSeq" id="WP_379523601.1">
    <property type="nucleotide sequence ID" value="NZ_JBHSPA010000109.1"/>
</dbReference>
<evidence type="ECO:0000256" key="2">
    <source>
        <dbReference type="SAM" id="SignalP"/>
    </source>
</evidence>
<keyword evidence="2" id="KW-0732">Signal</keyword>
<organism evidence="3 4">
    <name type="scientific">Nonomuraea insulae</name>
    <dbReference type="NCBI Taxonomy" id="1616787"/>
    <lineage>
        <taxon>Bacteria</taxon>
        <taxon>Bacillati</taxon>
        <taxon>Actinomycetota</taxon>
        <taxon>Actinomycetes</taxon>
        <taxon>Streptosporangiales</taxon>
        <taxon>Streptosporangiaceae</taxon>
        <taxon>Nonomuraea</taxon>
    </lineage>
</organism>
<feature type="signal peptide" evidence="2">
    <location>
        <begin position="1"/>
        <end position="22"/>
    </location>
</feature>
<name>A0ABW1DBG1_9ACTN</name>
<feature type="compositionally biased region" description="Polar residues" evidence="1">
    <location>
        <begin position="40"/>
        <end position="74"/>
    </location>
</feature>
<evidence type="ECO:0000256" key="1">
    <source>
        <dbReference type="SAM" id="MobiDB-lite"/>
    </source>
</evidence>